<dbReference type="CDD" id="cd09272">
    <property type="entry name" value="RNase_HI_RT_Ty1"/>
    <property type="match status" value="1"/>
</dbReference>
<dbReference type="SUPFAM" id="SSF56672">
    <property type="entry name" value="DNA/RNA polymerases"/>
    <property type="match status" value="1"/>
</dbReference>
<comment type="caution">
    <text evidence="2">The sequence shown here is derived from an EMBL/GenBank/DDBJ whole genome shotgun (WGS) entry which is preliminary data.</text>
</comment>
<gene>
    <name evidence="2" type="ORF">Tci_170714</name>
</gene>
<name>A0A699GS44_TANCI</name>
<dbReference type="AlphaFoldDB" id="A0A699GS44"/>
<dbReference type="Pfam" id="PF07727">
    <property type="entry name" value="RVT_2"/>
    <property type="match status" value="1"/>
</dbReference>
<reference evidence="2" key="1">
    <citation type="journal article" date="2019" name="Sci. Rep.">
        <title>Draft genome of Tanacetum cinerariifolium, the natural source of mosquito coil.</title>
        <authorList>
            <person name="Yamashiro T."/>
            <person name="Shiraishi A."/>
            <person name="Satake H."/>
            <person name="Nakayama K."/>
        </authorList>
    </citation>
    <scope>NUCLEOTIDE SEQUENCE</scope>
</reference>
<feature type="domain" description="Reverse transcriptase Ty1/copia-type" evidence="1">
    <location>
        <begin position="204"/>
        <end position="423"/>
    </location>
</feature>
<evidence type="ECO:0000259" key="1">
    <source>
        <dbReference type="Pfam" id="PF07727"/>
    </source>
</evidence>
<dbReference type="EMBL" id="BKCJ010041086">
    <property type="protein sequence ID" value="GEV98737.1"/>
    <property type="molecule type" value="Genomic_DNA"/>
</dbReference>
<dbReference type="PANTHER" id="PTHR11439">
    <property type="entry name" value="GAG-POL-RELATED RETROTRANSPOSON"/>
    <property type="match status" value="1"/>
</dbReference>
<proteinExistence type="predicted"/>
<protein>
    <submittedName>
        <fullName evidence="2">Retrovirus-related Pol polyprotein from transposon TNT 1-94</fullName>
    </submittedName>
</protein>
<dbReference type="InterPro" id="IPR043502">
    <property type="entry name" value="DNA/RNA_pol_sf"/>
</dbReference>
<organism evidence="2">
    <name type="scientific">Tanacetum cinerariifolium</name>
    <name type="common">Dalmatian daisy</name>
    <name type="synonym">Chrysanthemum cinerariifolium</name>
    <dbReference type="NCBI Taxonomy" id="118510"/>
    <lineage>
        <taxon>Eukaryota</taxon>
        <taxon>Viridiplantae</taxon>
        <taxon>Streptophyta</taxon>
        <taxon>Embryophyta</taxon>
        <taxon>Tracheophyta</taxon>
        <taxon>Spermatophyta</taxon>
        <taxon>Magnoliopsida</taxon>
        <taxon>eudicotyledons</taxon>
        <taxon>Gunneridae</taxon>
        <taxon>Pentapetalae</taxon>
        <taxon>asterids</taxon>
        <taxon>campanulids</taxon>
        <taxon>Asterales</taxon>
        <taxon>Asteraceae</taxon>
        <taxon>Asteroideae</taxon>
        <taxon>Anthemideae</taxon>
        <taxon>Anthemidinae</taxon>
        <taxon>Tanacetum</taxon>
    </lineage>
</organism>
<dbReference type="InterPro" id="IPR013103">
    <property type="entry name" value="RVT_2"/>
</dbReference>
<evidence type="ECO:0000313" key="2">
    <source>
        <dbReference type="EMBL" id="GEV98737.1"/>
    </source>
</evidence>
<sequence>MCSKPVTSRDKDINKATGDYDDASLERLKLRSGKVRLADDKTPDIACIGDVVLKTSFGTSWTLKDVSSWEQTWNHVYVEVPSDGINATIDGRGNAALWHQTLGNMSEKGMKILASKGRILDLQKDSKSHKVVRSRDVTFNEDSLYGAKATIDSSNLTKPNKKDQVVLEDSQENLENKSIVIEHGLSSKITQSLGGSSDISEGVKEDQDGKKRYKARLVVKGFQQKHGVDYNKIFSLVVKMTIIRLVLSIVATENLHLEKIDVKKTFLHGDLDEDIYMTQPEDFQLARKKENLVCKLKKSLYGLKQASRQWYLKFDSFMQRAGYKRCVKDHCCYLKKVVSSSIILLLYVHDMLVVGSDMAEIKKLKRQLSQEFKMKDLGPAKQIIGMGIIRDRTKGTLRLSQEKYTGKVLEKFNMKDAEARCQPLGDHFKLSKKQAPQTEASRHRMAKVPYASAVGSVMYTMVCTRPDIAHAVGVVRSFMSNPGMENWEAVKWLLRYLKGTSKATLYFNRKEVVLERFFYSDYGGCLDSGKSTIGYVFILGGTTVSWMSRIQMCVTMSTTEAEYMAIAEAGKELVWLKNFLEDLDRAQTESFLFCDNQSVIHLAKNPVFYDRTKHIKTRYQYIRELVSEGTLSLKNILGAKNPVDMLTKVVTTEKLKLCATSTSLRR</sequence>
<dbReference type="PANTHER" id="PTHR11439:SF467">
    <property type="entry name" value="INTEGRASE CATALYTIC DOMAIN-CONTAINING PROTEIN"/>
    <property type="match status" value="1"/>
</dbReference>
<accession>A0A699GS44</accession>